<dbReference type="OrthoDB" id="275876at2759"/>
<feature type="coiled-coil region" evidence="8">
    <location>
        <begin position="905"/>
        <end position="932"/>
    </location>
</feature>
<evidence type="ECO:0000256" key="4">
    <source>
        <dbReference type="ARBA" id="ARBA00022980"/>
    </source>
</evidence>
<evidence type="ECO:0000313" key="10">
    <source>
        <dbReference type="EMBL" id="CAI4019149.1"/>
    </source>
</evidence>
<comment type="similarity">
    <text evidence="1">Belongs to the universal ribosomal protein uL4 family.</text>
</comment>
<feature type="region of interest" description="Disordered" evidence="9">
    <location>
        <begin position="753"/>
        <end position="788"/>
    </location>
</feature>
<evidence type="ECO:0000313" key="11">
    <source>
        <dbReference type="EMBL" id="CAL1172524.1"/>
    </source>
</evidence>
<dbReference type="InterPro" id="IPR013005">
    <property type="entry name" value="Ribosomal_uL4-like"/>
</dbReference>
<accession>A0A9P1M4J7</accession>
<dbReference type="GO" id="GO:0019843">
    <property type="term" value="F:rRNA binding"/>
    <property type="evidence" value="ECO:0007669"/>
    <property type="project" value="UniProtKB-KW"/>
</dbReference>
<dbReference type="Gene3D" id="3.40.1370.10">
    <property type="match status" value="1"/>
</dbReference>
<gene>
    <name evidence="10" type="ORF">C1SCF055_LOCUS43665</name>
</gene>
<dbReference type="Proteomes" id="UP001152797">
    <property type="component" value="Unassembled WGS sequence"/>
</dbReference>
<keyword evidence="4 12" id="KW-0689">Ribosomal protein</keyword>
<dbReference type="InterPro" id="IPR002136">
    <property type="entry name" value="Ribosomal_uL4"/>
</dbReference>
<dbReference type="GO" id="GO:1990904">
    <property type="term" value="C:ribonucleoprotein complex"/>
    <property type="evidence" value="ECO:0007669"/>
    <property type="project" value="UniProtKB-KW"/>
</dbReference>
<dbReference type="PANTHER" id="PTHR10746:SF17">
    <property type="entry name" value="LARGE RIBOSOMAL SUBUNIT PROTEIN UL4C"/>
    <property type="match status" value="1"/>
</dbReference>
<evidence type="ECO:0000313" key="12">
    <source>
        <dbReference type="EMBL" id="CAL4806461.1"/>
    </source>
</evidence>
<evidence type="ECO:0000256" key="6">
    <source>
        <dbReference type="ARBA" id="ARBA00035208"/>
    </source>
</evidence>
<dbReference type="InterPro" id="IPR023574">
    <property type="entry name" value="Ribosomal_uL4_dom_sf"/>
</dbReference>
<dbReference type="GO" id="GO:0005840">
    <property type="term" value="C:ribosome"/>
    <property type="evidence" value="ECO:0007669"/>
    <property type="project" value="UniProtKB-KW"/>
</dbReference>
<dbReference type="EMBL" id="CAMXCT020006733">
    <property type="protein sequence ID" value="CAL1172524.1"/>
    <property type="molecule type" value="Genomic_DNA"/>
</dbReference>
<feature type="compositionally biased region" description="Acidic residues" evidence="9">
    <location>
        <begin position="759"/>
        <end position="784"/>
    </location>
</feature>
<proteinExistence type="inferred from homology"/>
<protein>
    <recommendedName>
        <fullName evidence="6">Large ribosomal subunit protein uL4c</fullName>
    </recommendedName>
    <alternativeName>
        <fullName evidence="7">50S ribosomal protein L4, chloroplastic</fullName>
    </alternativeName>
</protein>
<keyword evidence="8" id="KW-0175">Coiled coil</keyword>
<sequence length="941" mass="105817">MDEEDTEPMLRLPSAGNGSWKRWSLAVAAAALVTLLLCQRSTSTGPARSKSGSEDLQLYSAGYKEGVKYRLCNVDTKQCLTTSGDSGTLDFAAFNKADAFLIGGSRTAIILSDPGDPLKALCLQATSSHVTLQHCQSKAVFHVLDVHMTGTIRSESGHCLQAVNENGSIKVQPGPCIGPGTSWLVGEVPQFYQSGTRYKICNTFLKDACVGPCKEQACEGSELFLANKSKAAEFVIKNVRDTMEVTTLALAENPEMCVQTQGFGTCNGACALQSHSKIVFEKCQATLQNFYLPFPPLSYGRLRWAMYDDRCVTALPPDKGSLKKAIMAKMQWLAPLLGVVAVTLIGSGSLQFVSPLPGPHALRTATPELGRRSAAVNDSSSSIRGCGSAVLCAAALVLAAGKAQRSVRKVAPNPQVIPVVDLSGKKIGEEELQLQTFRKTTANYVVHQAYSIWKYQQFPFSAYEKRRSETKKGKKLWKNKGVGRARMGSIYSPLFGKSATNKNRHGLDDKRKKKIKRNMHMKAISTVLQSKWRVMKIVEGLEDIQEPRYYELCDMIRAWTGAKVGERQTLMISRNGYGEEHTHKCVPRAFSYKSPIYMAGRLIDNFSMRRPRDMDAESDGLYQALIGRKIIVSREAFFDLKAKFDAYDGWAFKSPTEILVDQMQTLVEDYPYDRAAEFEAARELPRKLAEREFWAKEIREKQAEDAVKGGVRLVRSSWLLAAALVLGVPSGLSAFTSAVKLRPFSPRSRCSLAPRRAEADDEVVDVEVEGDDEEEEEEEEVEAEPEVKSVLDSGSNRYTVARYMREKYKIWPNMKFVNTATNETGVWNSYFKMPESEVERKRPHLMYQYFKQIRKLRRKMGDCRYRNGQLKFIVMMRHHPFTREIYGSRYADKPEWVQIPGEQRMKSQKARARELERKLRIEAEEIRMEKLKAMGVWLGTW</sequence>
<dbReference type="PANTHER" id="PTHR10746">
    <property type="entry name" value="50S RIBOSOMAL PROTEIN L4"/>
    <property type="match status" value="1"/>
</dbReference>
<dbReference type="EMBL" id="CAMXCT010006733">
    <property type="protein sequence ID" value="CAI4019149.1"/>
    <property type="molecule type" value="Genomic_DNA"/>
</dbReference>
<evidence type="ECO:0000256" key="9">
    <source>
        <dbReference type="SAM" id="MobiDB-lite"/>
    </source>
</evidence>
<organism evidence="10">
    <name type="scientific">Cladocopium goreaui</name>
    <dbReference type="NCBI Taxonomy" id="2562237"/>
    <lineage>
        <taxon>Eukaryota</taxon>
        <taxon>Sar</taxon>
        <taxon>Alveolata</taxon>
        <taxon>Dinophyceae</taxon>
        <taxon>Suessiales</taxon>
        <taxon>Symbiodiniaceae</taxon>
        <taxon>Cladocopium</taxon>
    </lineage>
</organism>
<name>A0A9P1M4J7_9DINO</name>
<dbReference type="AlphaFoldDB" id="A0A9P1M4J7"/>
<keyword evidence="13" id="KW-1185">Reference proteome</keyword>
<dbReference type="SUPFAM" id="SSF52166">
    <property type="entry name" value="Ribosomal protein L4"/>
    <property type="match status" value="1"/>
</dbReference>
<dbReference type="EMBL" id="CAMXCT030006733">
    <property type="protein sequence ID" value="CAL4806461.1"/>
    <property type="molecule type" value="Genomic_DNA"/>
</dbReference>
<evidence type="ECO:0000256" key="1">
    <source>
        <dbReference type="ARBA" id="ARBA00010528"/>
    </source>
</evidence>
<evidence type="ECO:0000256" key="8">
    <source>
        <dbReference type="SAM" id="Coils"/>
    </source>
</evidence>
<reference evidence="10" key="1">
    <citation type="submission" date="2022-10" db="EMBL/GenBank/DDBJ databases">
        <authorList>
            <person name="Chen Y."/>
            <person name="Dougan E. K."/>
            <person name="Chan C."/>
            <person name="Rhodes N."/>
            <person name="Thang M."/>
        </authorList>
    </citation>
    <scope>NUCLEOTIDE SEQUENCE</scope>
</reference>
<dbReference type="GO" id="GO:0003735">
    <property type="term" value="F:structural constituent of ribosome"/>
    <property type="evidence" value="ECO:0007669"/>
    <property type="project" value="InterPro"/>
</dbReference>
<evidence type="ECO:0000256" key="2">
    <source>
        <dbReference type="ARBA" id="ARBA00022730"/>
    </source>
</evidence>
<evidence type="ECO:0000256" key="3">
    <source>
        <dbReference type="ARBA" id="ARBA00022884"/>
    </source>
</evidence>
<reference evidence="11" key="2">
    <citation type="submission" date="2024-04" db="EMBL/GenBank/DDBJ databases">
        <authorList>
            <person name="Chen Y."/>
            <person name="Shah S."/>
            <person name="Dougan E. K."/>
            <person name="Thang M."/>
            <person name="Chan C."/>
        </authorList>
    </citation>
    <scope>NUCLEOTIDE SEQUENCE [LARGE SCALE GENOMIC DNA]</scope>
</reference>
<evidence type="ECO:0000256" key="5">
    <source>
        <dbReference type="ARBA" id="ARBA00023274"/>
    </source>
</evidence>
<evidence type="ECO:0000313" key="13">
    <source>
        <dbReference type="Proteomes" id="UP001152797"/>
    </source>
</evidence>
<dbReference type="Pfam" id="PF00573">
    <property type="entry name" value="Ribosomal_L4"/>
    <property type="match status" value="1"/>
</dbReference>
<dbReference type="GO" id="GO:0006412">
    <property type="term" value="P:translation"/>
    <property type="evidence" value="ECO:0007669"/>
    <property type="project" value="InterPro"/>
</dbReference>
<keyword evidence="5" id="KW-0687">Ribonucleoprotein</keyword>
<comment type="caution">
    <text evidence="10">The sequence shown here is derived from an EMBL/GenBank/DDBJ whole genome shotgun (WGS) entry which is preliminary data.</text>
</comment>
<keyword evidence="2" id="KW-0699">rRNA-binding</keyword>
<evidence type="ECO:0000256" key="7">
    <source>
        <dbReference type="ARBA" id="ARBA00035387"/>
    </source>
</evidence>
<keyword evidence="3" id="KW-0694">RNA-binding</keyword>